<dbReference type="InterPro" id="IPR007272">
    <property type="entry name" value="Sulf_transp_TsuA/YedE"/>
</dbReference>
<evidence type="ECO:0000256" key="8">
    <source>
        <dbReference type="ARBA" id="ARBA00035655"/>
    </source>
</evidence>
<keyword evidence="2" id="KW-0813">Transport</keyword>
<evidence type="ECO:0000313" key="10">
    <source>
        <dbReference type="EMBL" id="SHK50524.1"/>
    </source>
</evidence>
<sequence length="172" mass="19492">MTLYKKVFKKPWSYIIGGIMLALLNVILLITTGNTWEITTGFLYWGVWFLQLFGIDISSWYYFSVYNNGLDRGQTFLNNSYTVINLAVIFGALISSLLASEFKLKKIKNKRQLIFGLMGGVMMGYGSRIAFGCNTGAYFSAIPSFSLHGWVFAVFLFIGAWMGSKILFKYLL</sequence>
<dbReference type="PANTHER" id="PTHR30574">
    <property type="entry name" value="INNER MEMBRANE PROTEIN YEDE"/>
    <property type="match status" value="1"/>
</dbReference>
<dbReference type="PANTHER" id="PTHR30574:SF1">
    <property type="entry name" value="SULPHUR TRANSPORT DOMAIN-CONTAINING PROTEIN"/>
    <property type="match status" value="1"/>
</dbReference>
<evidence type="ECO:0000256" key="4">
    <source>
        <dbReference type="ARBA" id="ARBA00022519"/>
    </source>
</evidence>
<keyword evidence="3" id="KW-1003">Cell membrane</keyword>
<protein>
    <submittedName>
        <fullName evidence="10">Uncharacterized protein</fullName>
    </submittedName>
</protein>
<dbReference type="GO" id="GO:0005886">
    <property type="term" value="C:plasma membrane"/>
    <property type="evidence" value="ECO:0007669"/>
    <property type="project" value="UniProtKB-SubCell"/>
</dbReference>
<evidence type="ECO:0000256" key="7">
    <source>
        <dbReference type="ARBA" id="ARBA00023136"/>
    </source>
</evidence>
<feature type="transmembrane region" description="Helical" evidence="9">
    <location>
        <begin position="112"/>
        <end position="131"/>
    </location>
</feature>
<evidence type="ECO:0000313" key="11">
    <source>
        <dbReference type="Proteomes" id="UP000184082"/>
    </source>
</evidence>
<evidence type="ECO:0000256" key="3">
    <source>
        <dbReference type="ARBA" id="ARBA00022475"/>
    </source>
</evidence>
<evidence type="ECO:0000256" key="5">
    <source>
        <dbReference type="ARBA" id="ARBA00022692"/>
    </source>
</evidence>
<gene>
    <name evidence="10" type="ORF">SAMN02745883_02206</name>
</gene>
<comment type="similarity">
    <text evidence="8">Belongs to the TsuA/YedE (TC 9.B.102) family.</text>
</comment>
<evidence type="ECO:0000256" key="9">
    <source>
        <dbReference type="SAM" id="Phobius"/>
    </source>
</evidence>
<feature type="transmembrane region" description="Helical" evidence="9">
    <location>
        <begin position="42"/>
        <end position="63"/>
    </location>
</feature>
<reference evidence="10 11" key="1">
    <citation type="submission" date="2016-11" db="EMBL/GenBank/DDBJ databases">
        <authorList>
            <person name="Jaros S."/>
            <person name="Januszkiewicz K."/>
            <person name="Wedrychowicz H."/>
        </authorList>
    </citation>
    <scope>NUCLEOTIDE SEQUENCE [LARGE SCALE GENOMIC DNA]</scope>
    <source>
        <strain evidence="10 11">DSM 14501</strain>
    </source>
</reference>
<keyword evidence="6 9" id="KW-1133">Transmembrane helix</keyword>
<dbReference type="RefSeq" id="WP_072968507.1">
    <property type="nucleotide sequence ID" value="NZ_FRAJ01000022.1"/>
</dbReference>
<dbReference type="EMBL" id="FRAJ01000022">
    <property type="protein sequence ID" value="SHK50524.1"/>
    <property type="molecule type" value="Genomic_DNA"/>
</dbReference>
<evidence type="ECO:0000256" key="2">
    <source>
        <dbReference type="ARBA" id="ARBA00022448"/>
    </source>
</evidence>
<comment type="subcellular location">
    <subcellularLocation>
        <location evidence="1">Cell inner membrane</location>
        <topology evidence="1">Multi-pass membrane protein</topology>
    </subcellularLocation>
</comment>
<feature type="transmembrane region" description="Helical" evidence="9">
    <location>
        <begin position="83"/>
        <end position="100"/>
    </location>
</feature>
<feature type="transmembrane region" description="Helical" evidence="9">
    <location>
        <begin position="137"/>
        <end position="162"/>
    </location>
</feature>
<proteinExistence type="inferred from homology"/>
<evidence type="ECO:0000256" key="6">
    <source>
        <dbReference type="ARBA" id="ARBA00022989"/>
    </source>
</evidence>
<feature type="transmembrane region" description="Helical" evidence="9">
    <location>
        <begin position="12"/>
        <end position="30"/>
    </location>
</feature>
<keyword evidence="11" id="KW-1185">Reference proteome</keyword>
<keyword evidence="4" id="KW-0997">Cell inner membrane</keyword>
<dbReference type="STRING" id="1121266.SAMN02745883_02206"/>
<organism evidence="10 11">
    <name type="scientific">Caminicella sporogenes DSM 14501</name>
    <dbReference type="NCBI Taxonomy" id="1121266"/>
    <lineage>
        <taxon>Bacteria</taxon>
        <taxon>Bacillati</taxon>
        <taxon>Bacillota</taxon>
        <taxon>Clostridia</taxon>
        <taxon>Peptostreptococcales</taxon>
        <taxon>Caminicellaceae</taxon>
        <taxon>Caminicella</taxon>
    </lineage>
</organism>
<dbReference type="AlphaFoldDB" id="A0A1M6T0Q4"/>
<name>A0A1M6T0Q4_9FIRM</name>
<keyword evidence="7 9" id="KW-0472">Membrane</keyword>
<dbReference type="Proteomes" id="UP000184082">
    <property type="component" value="Unassembled WGS sequence"/>
</dbReference>
<dbReference type="Pfam" id="PF04143">
    <property type="entry name" value="Sulf_transp"/>
    <property type="match status" value="1"/>
</dbReference>
<keyword evidence="5 9" id="KW-0812">Transmembrane</keyword>
<evidence type="ECO:0000256" key="1">
    <source>
        <dbReference type="ARBA" id="ARBA00004429"/>
    </source>
</evidence>
<accession>A0A1M6T0Q4</accession>